<accession>A0A6J5T978</accession>
<dbReference type="EMBL" id="LR797813">
    <property type="protein sequence ID" value="CAB4240698.1"/>
    <property type="molecule type" value="Genomic_DNA"/>
</dbReference>
<reference evidence="1" key="1">
    <citation type="submission" date="2020-05" db="EMBL/GenBank/DDBJ databases">
        <authorList>
            <person name="Chiriac C."/>
            <person name="Salcher M."/>
            <person name="Ghai R."/>
            <person name="Kavagutti S V."/>
        </authorList>
    </citation>
    <scope>NUCLEOTIDE SEQUENCE</scope>
</reference>
<protein>
    <submittedName>
        <fullName evidence="1">Uncharacterized protein</fullName>
    </submittedName>
</protein>
<sequence length="142" mass="14315">MGFLATSITPVSSTGPTTNIPSSKDVVVKAFKVARTDTASTLKAVLPGDASILNVILYGSVASDSATSASITLTVANNSGTVSSGAYDVKANGATTGIVQMSGLPNLQPVPLTGDLKITAIYAEVGASTTGGDWYVVVTYVR</sequence>
<name>A0A6J5T978_9CAUD</name>
<organism evidence="1">
    <name type="scientific">uncultured Caudovirales phage</name>
    <dbReference type="NCBI Taxonomy" id="2100421"/>
    <lineage>
        <taxon>Viruses</taxon>
        <taxon>Duplodnaviria</taxon>
        <taxon>Heunggongvirae</taxon>
        <taxon>Uroviricota</taxon>
        <taxon>Caudoviricetes</taxon>
        <taxon>Peduoviridae</taxon>
        <taxon>Maltschvirus</taxon>
        <taxon>Maltschvirus maltsch</taxon>
    </lineage>
</organism>
<evidence type="ECO:0000313" key="1">
    <source>
        <dbReference type="EMBL" id="CAB4240698.1"/>
    </source>
</evidence>
<proteinExistence type="predicted"/>
<gene>
    <name evidence="1" type="ORF">UFOVP39_57</name>
</gene>